<evidence type="ECO:0000256" key="1">
    <source>
        <dbReference type="SAM" id="MobiDB-lite"/>
    </source>
</evidence>
<evidence type="ECO:0000313" key="4">
    <source>
        <dbReference type="Proteomes" id="UP001454036"/>
    </source>
</evidence>
<accession>A0AAV3PW83</accession>
<reference evidence="3 4" key="1">
    <citation type="submission" date="2024-01" db="EMBL/GenBank/DDBJ databases">
        <title>The complete chloroplast genome sequence of Lithospermum erythrorhizon: insights into the phylogenetic relationship among Boraginaceae species and the maternal lineages of purple gromwells.</title>
        <authorList>
            <person name="Okada T."/>
            <person name="Watanabe K."/>
        </authorList>
    </citation>
    <scope>NUCLEOTIDE SEQUENCE [LARGE SCALE GENOMIC DNA]</scope>
</reference>
<proteinExistence type="predicted"/>
<comment type="caution">
    <text evidence="3">The sequence shown here is derived from an EMBL/GenBank/DDBJ whole genome shotgun (WGS) entry which is preliminary data.</text>
</comment>
<keyword evidence="2" id="KW-0472">Membrane</keyword>
<dbReference type="Proteomes" id="UP001454036">
    <property type="component" value="Unassembled WGS sequence"/>
</dbReference>
<evidence type="ECO:0000313" key="3">
    <source>
        <dbReference type="EMBL" id="GAA0156094.1"/>
    </source>
</evidence>
<protein>
    <submittedName>
        <fullName evidence="3">Uncharacterized protein</fullName>
    </submittedName>
</protein>
<keyword evidence="2" id="KW-1133">Transmembrane helix</keyword>
<dbReference type="EMBL" id="BAABME010002784">
    <property type="protein sequence ID" value="GAA0156094.1"/>
    <property type="molecule type" value="Genomic_DNA"/>
</dbReference>
<feature type="region of interest" description="Disordered" evidence="1">
    <location>
        <begin position="19"/>
        <end position="38"/>
    </location>
</feature>
<keyword evidence="2" id="KW-0812">Transmembrane</keyword>
<name>A0AAV3PW83_LITER</name>
<organism evidence="3 4">
    <name type="scientific">Lithospermum erythrorhizon</name>
    <name type="common">Purple gromwell</name>
    <name type="synonym">Lithospermum officinale var. erythrorhizon</name>
    <dbReference type="NCBI Taxonomy" id="34254"/>
    <lineage>
        <taxon>Eukaryota</taxon>
        <taxon>Viridiplantae</taxon>
        <taxon>Streptophyta</taxon>
        <taxon>Embryophyta</taxon>
        <taxon>Tracheophyta</taxon>
        <taxon>Spermatophyta</taxon>
        <taxon>Magnoliopsida</taxon>
        <taxon>eudicotyledons</taxon>
        <taxon>Gunneridae</taxon>
        <taxon>Pentapetalae</taxon>
        <taxon>asterids</taxon>
        <taxon>lamiids</taxon>
        <taxon>Boraginales</taxon>
        <taxon>Boraginaceae</taxon>
        <taxon>Boraginoideae</taxon>
        <taxon>Lithospermeae</taxon>
        <taxon>Lithospermum</taxon>
    </lineage>
</organism>
<sequence length="159" mass="17410">MLHLIIAGHSTQRCYKLHANPHANNTSGNNRHRGSGHSQRAPFVLGESLNVLYVLHALSLKNADELMCKDGTPVDTSGSLLTGRFHNFLASSTDSVVDSVNKGKAVSVADSLLWHLFTFSLCLLCLFSKMVLYVKSVRRLNNAGIHSLLASLTLWLLLT</sequence>
<gene>
    <name evidence="3" type="ORF">LIER_13666</name>
</gene>
<evidence type="ECO:0000256" key="2">
    <source>
        <dbReference type="SAM" id="Phobius"/>
    </source>
</evidence>
<keyword evidence="4" id="KW-1185">Reference proteome</keyword>
<feature type="transmembrane region" description="Helical" evidence="2">
    <location>
        <begin position="112"/>
        <end position="133"/>
    </location>
</feature>
<dbReference type="AlphaFoldDB" id="A0AAV3PW83"/>